<dbReference type="EnsemblMetazoa" id="HelroT154098">
    <property type="protein sequence ID" value="HelroP154098"/>
    <property type="gene ID" value="HelroG154098"/>
</dbReference>
<dbReference type="OMA" id="PGDWIPW"/>
<evidence type="ECO:0000256" key="5">
    <source>
        <dbReference type="ARBA" id="ARBA00022989"/>
    </source>
</evidence>
<dbReference type="SUPFAM" id="SSF69318">
    <property type="entry name" value="Integrin alpha N-terminal domain"/>
    <property type="match status" value="2"/>
</dbReference>
<dbReference type="InterPro" id="IPR028994">
    <property type="entry name" value="Integrin_alpha_N"/>
</dbReference>
<keyword evidence="13" id="KW-1185">Reference proteome</keyword>
<sequence length="605" mass="67739">CHREEFCLLSFSCLIFCLIPSCLTDDTYVLYYQFNASFDGIIAGFADYNADKNVDVFAISNSGQNVDIWLASKDGDFKRETLIVNQADTSATTAGAGKEADDFISGIAVADFNGDGHQDILVSKCNMKANNNNSNLSYTVQVHWGSNIGLNHTSKLDGTYKDEPIIFDYNCDMLPDIMMVNHENNATVWIAEYKNQLFNPVTFLKKFDLHHPHSSAFIQLRSSFNTDLFLTTSDNTFTIFTDGNYEEASTYDIKTKLPVGQSAFADINQDGIIDHLIPVENQIQVYHNGTWHTLVDIQPDYSFDYNHVLASTASTYKLPVNLIIGDYDQDGYPDVLTVAWKNLVKKYVPILLKNLPCNMNNKCVGFGRILQVQEGVLPSVEDNVHVAAFFDYMEDGTLDTLLTCFSSPSSFPPSSFHNILLKNNIASDTCFMKVTVTSGVVDIYPTADRKPHGLNTVGPTVWYRTTKPTAFGEEQRSCASQMSQTSHFSLQLPFILFGLGQTPNFVDEVVITLPQIFNRTTRQKNWTQIIPNSQLLVNPYRPNTPNTWTMQLFVTPSKAIYTTAAVLGATCIGLVFLVGALLIVEKKEDKAERNQESQRFHFDAM</sequence>
<organism evidence="12 13">
    <name type="scientific">Helobdella robusta</name>
    <name type="common">Californian leech</name>
    <dbReference type="NCBI Taxonomy" id="6412"/>
    <lineage>
        <taxon>Eukaryota</taxon>
        <taxon>Metazoa</taxon>
        <taxon>Spiralia</taxon>
        <taxon>Lophotrochozoa</taxon>
        <taxon>Annelida</taxon>
        <taxon>Clitellata</taxon>
        <taxon>Hirudinea</taxon>
        <taxon>Rhynchobdellida</taxon>
        <taxon>Glossiphoniidae</taxon>
        <taxon>Helobdella</taxon>
    </lineage>
</organism>
<keyword evidence="7" id="KW-0325">Glycoprotein</keyword>
<dbReference type="GeneID" id="20197387"/>
<evidence type="ECO:0000313" key="12">
    <source>
        <dbReference type="EnsemblMetazoa" id="HelroP154098"/>
    </source>
</evidence>
<keyword evidence="3 8" id="KW-0812">Transmembrane</keyword>
<evidence type="ECO:0000256" key="2">
    <source>
        <dbReference type="ARBA" id="ARBA00006496"/>
    </source>
</evidence>
<dbReference type="AlphaFoldDB" id="T1ELD7"/>
<evidence type="ECO:0000256" key="7">
    <source>
        <dbReference type="ARBA" id="ARBA00023180"/>
    </source>
</evidence>
<evidence type="ECO:0000313" key="11">
    <source>
        <dbReference type="EMBL" id="ESO02178.1"/>
    </source>
</evidence>
<accession>T1ELD7</accession>
<dbReference type="Gene3D" id="2.130.10.130">
    <property type="entry name" value="Integrin alpha, N-terminal"/>
    <property type="match status" value="1"/>
</dbReference>
<evidence type="ECO:0000313" key="13">
    <source>
        <dbReference type="Proteomes" id="UP000015101"/>
    </source>
</evidence>
<dbReference type="EMBL" id="AMQM01000812">
    <property type="status" value="NOT_ANNOTATED_CDS"/>
    <property type="molecule type" value="Genomic_DNA"/>
</dbReference>
<dbReference type="OrthoDB" id="10250728at2759"/>
<dbReference type="FunCoup" id="T1ELD7">
    <property type="interactions" value="487"/>
</dbReference>
<reference evidence="13" key="1">
    <citation type="submission" date="2012-12" db="EMBL/GenBank/DDBJ databases">
        <authorList>
            <person name="Hellsten U."/>
            <person name="Grimwood J."/>
            <person name="Chapman J.A."/>
            <person name="Shapiro H."/>
            <person name="Aerts A."/>
            <person name="Otillar R.P."/>
            <person name="Terry A.Y."/>
            <person name="Boore J.L."/>
            <person name="Simakov O."/>
            <person name="Marletaz F."/>
            <person name="Cho S.-J."/>
            <person name="Edsinger-Gonzales E."/>
            <person name="Havlak P."/>
            <person name="Kuo D.-H."/>
            <person name="Larsson T."/>
            <person name="Lv J."/>
            <person name="Arendt D."/>
            <person name="Savage R."/>
            <person name="Osoegawa K."/>
            <person name="de Jong P."/>
            <person name="Lindberg D.R."/>
            <person name="Seaver E.C."/>
            <person name="Weisblat D.A."/>
            <person name="Putnam N.H."/>
            <person name="Grigoriev I.V."/>
            <person name="Rokhsar D.S."/>
        </authorList>
    </citation>
    <scope>NUCLEOTIDE SEQUENCE</scope>
</reference>
<dbReference type="KEGG" id="hro:HELRODRAFT_154098"/>
<dbReference type="InterPro" id="IPR057089">
    <property type="entry name" value="C2_TIP"/>
</dbReference>
<keyword evidence="5 8" id="KW-1133">Transmembrane helix</keyword>
<proteinExistence type="inferred from homology"/>
<feature type="domain" description="T-cell immunomodulatory protein TIP C2" evidence="10">
    <location>
        <begin position="451"/>
        <end position="553"/>
    </location>
</feature>
<dbReference type="PANTHER" id="PTHR13412:SF0">
    <property type="entry name" value="T-CELL IMMUNOMODULATORY PROTEIN"/>
    <property type="match status" value="1"/>
</dbReference>
<dbReference type="HOGENOM" id="CLU_020272_2_0_1"/>
<dbReference type="eggNOG" id="KOG4550">
    <property type="taxonomic scope" value="Eukaryota"/>
</dbReference>
<evidence type="ECO:0000259" key="10">
    <source>
        <dbReference type="Pfam" id="PF23122"/>
    </source>
</evidence>
<dbReference type="InParanoid" id="T1ELD7"/>
<dbReference type="PANTHER" id="PTHR13412">
    <property type="entry name" value="T-CELL IMMUNOMODULATORY PROTEIN HOMOLOG"/>
    <property type="match status" value="1"/>
</dbReference>
<evidence type="ECO:0000256" key="3">
    <source>
        <dbReference type="ARBA" id="ARBA00022692"/>
    </source>
</evidence>
<keyword evidence="6 8" id="KW-0472">Membrane</keyword>
<dbReference type="EMBL" id="KB096742">
    <property type="protein sequence ID" value="ESO02178.1"/>
    <property type="molecule type" value="Genomic_DNA"/>
</dbReference>
<dbReference type="CTD" id="20197387"/>
<evidence type="ECO:0000256" key="1">
    <source>
        <dbReference type="ARBA" id="ARBA00004479"/>
    </source>
</evidence>
<dbReference type="GO" id="GO:0005886">
    <property type="term" value="C:plasma membrane"/>
    <property type="evidence" value="ECO:0000318"/>
    <property type="project" value="GO_Central"/>
</dbReference>
<evidence type="ECO:0000256" key="9">
    <source>
        <dbReference type="SAM" id="SignalP"/>
    </source>
</evidence>
<gene>
    <name evidence="12" type="primary">20197387</name>
    <name evidence="11" type="ORF">HELRODRAFT_154098</name>
</gene>
<evidence type="ECO:0000256" key="6">
    <source>
        <dbReference type="ARBA" id="ARBA00023136"/>
    </source>
</evidence>
<feature type="chain" id="PRO_5010979880" description="T-cell immunomodulatory protein TIP C2 domain-containing protein" evidence="9">
    <location>
        <begin position="25"/>
        <end position="605"/>
    </location>
</feature>
<reference evidence="11 13" key="2">
    <citation type="journal article" date="2013" name="Nature">
        <title>Insights into bilaterian evolution from three spiralian genomes.</title>
        <authorList>
            <person name="Simakov O."/>
            <person name="Marletaz F."/>
            <person name="Cho S.J."/>
            <person name="Edsinger-Gonzales E."/>
            <person name="Havlak P."/>
            <person name="Hellsten U."/>
            <person name="Kuo D.H."/>
            <person name="Larsson T."/>
            <person name="Lv J."/>
            <person name="Arendt D."/>
            <person name="Savage R."/>
            <person name="Osoegawa K."/>
            <person name="de Jong P."/>
            <person name="Grimwood J."/>
            <person name="Chapman J.A."/>
            <person name="Shapiro H."/>
            <person name="Aerts A."/>
            <person name="Otillar R.P."/>
            <person name="Terry A.Y."/>
            <person name="Boore J.L."/>
            <person name="Grigoriev I.V."/>
            <person name="Lindberg D.R."/>
            <person name="Seaver E.C."/>
            <person name="Weisblat D.A."/>
            <person name="Putnam N.H."/>
            <person name="Rokhsar D.S."/>
        </authorList>
    </citation>
    <scope>NUCLEOTIDE SEQUENCE</scope>
</reference>
<feature type="signal peptide" evidence="9">
    <location>
        <begin position="1"/>
        <end position="24"/>
    </location>
</feature>
<comment type="subcellular location">
    <subcellularLocation>
        <location evidence="1">Membrane</location>
        <topology evidence="1">Single-pass type I membrane protein</topology>
    </subcellularLocation>
</comment>
<keyword evidence="4 9" id="KW-0732">Signal</keyword>
<protein>
    <recommendedName>
        <fullName evidence="10">T-cell immunomodulatory protein TIP C2 domain-containing protein</fullName>
    </recommendedName>
</protein>
<feature type="transmembrane region" description="Helical" evidence="8">
    <location>
        <begin position="559"/>
        <end position="584"/>
    </location>
</feature>
<reference evidence="12" key="3">
    <citation type="submission" date="2015-06" db="UniProtKB">
        <authorList>
            <consortium name="EnsemblMetazoa"/>
        </authorList>
    </citation>
    <scope>IDENTIFICATION</scope>
</reference>
<dbReference type="RefSeq" id="XP_009019586.1">
    <property type="nucleotide sequence ID" value="XM_009021338.1"/>
</dbReference>
<evidence type="ECO:0000256" key="4">
    <source>
        <dbReference type="ARBA" id="ARBA00022729"/>
    </source>
</evidence>
<name>T1ELD7_HELRO</name>
<dbReference type="Pfam" id="PF13517">
    <property type="entry name" value="FG-GAP_3"/>
    <property type="match status" value="1"/>
</dbReference>
<dbReference type="Pfam" id="PF23122">
    <property type="entry name" value="C2_ITFG1"/>
    <property type="match status" value="1"/>
</dbReference>
<dbReference type="InterPro" id="IPR024881">
    <property type="entry name" value="Tip"/>
</dbReference>
<dbReference type="Proteomes" id="UP000015101">
    <property type="component" value="Unassembled WGS sequence"/>
</dbReference>
<dbReference type="InterPro" id="IPR013517">
    <property type="entry name" value="FG-GAP"/>
</dbReference>
<comment type="similarity">
    <text evidence="2">Belongs to the TIP family.</text>
</comment>
<evidence type="ECO:0000256" key="8">
    <source>
        <dbReference type="SAM" id="Phobius"/>
    </source>
</evidence>